<dbReference type="PIRSF" id="PIRSF003109">
    <property type="entry name" value="McrC"/>
    <property type="match status" value="1"/>
</dbReference>
<dbReference type="PANTHER" id="PTHR38733">
    <property type="entry name" value="PROTEIN MCRC"/>
    <property type="match status" value="1"/>
</dbReference>
<dbReference type="GO" id="GO:0009307">
    <property type="term" value="P:DNA restriction-modification system"/>
    <property type="evidence" value="ECO:0007669"/>
    <property type="project" value="InterPro"/>
</dbReference>
<dbReference type="AlphaFoldDB" id="A0A6B1DTJ0"/>
<proteinExistence type="predicted"/>
<dbReference type="InterPro" id="IPR014407">
    <property type="entry name" value="McrC_bac"/>
</dbReference>
<keyword evidence="1" id="KW-0255">Endonuclease</keyword>
<reference evidence="1" key="1">
    <citation type="submission" date="2019-09" db="EMBL/GenBank/DDBJ databases">
        <title>Characterisation of the sponge microbiome using genome-centric metagenomics.</title>
        <authorList>
            <person name="Engelberts J.P."/>
            <person name="Robbins S.J."/>
            <person name="De Goeij J.M."/>
            <person name="Aranda M."/>
            <person name="Bell S.C."/>
            <person name="Webster N.S."/>
        </authorList>
    </citation>
    <scope>NUCLEOTIDE SEQUENCE</scope>
    <source>
        <strain evidence="1">SB0662_bin_9</strain>
    </source>
</reference>
<dbReference type="InterPro" id="IPR019292">
    <property type="entry name" value="McrC"/>
</dbReference>
<evidence type="ECO:0000313" key="1">
    <source>
        <dbReference type="EMBL" id="MYD90571.1"/>
    </source>
</evidence>
<gene>
    <name evidence="1" type="primary">mcrC</name>
    <name evidence="1" type="ORF">F4Y08_09595</name>
</gene>
<keyword evidence="1" id="KW-0378">Hydrolase</keyword>
<sequence>MGYIGRIPIRNIWLLMFYASDLYRHRGDQNGAVETNPDPLADLVAEILAHRVELRFRRQLSTGFQSREADLRRVKGRIDLLRTTRHRLLDQGLIACRFDTLSLDTPANRLVLAALETMANTVDDRNLASRCGSLALRLRRAGVSGQTPTRRQITSIADGRLVRDDEKMIATARLALDLALPTELEGKHSLPIPSREERWARDLFERAVAGFYDVVARPYGWTVSAGRWLRWNEQAPSPGIKDILPSMKTDIILEHQDHGHRIVIDTKFTEIVTAGWHRESSLKSDYIYQMYAYLRSQEGLGDRLADSASGLLLHPTIGSDVDESAKFQGHRIRFATVDLAASAMDIRSRLLQVIQVPDAKTGPVMVR</sequence>
<protein>
    <submittedName>
        <fullName evidence="1">5-methylcytosine-specific restriction endonuclease system specificity protein McrC</fullName>
        <ecNumber evidence="1">3.1.21.-</ecNumber>
    </submittedName>
</protein>
<keyword evidence="1" id="KW-0540">Nuclease</keyword>
<accession>A0A6B1DTJ0</accession>
<dbReference type="Pfam" id="PF10117">
    <property type="entry name" value="McrBC"/>
    <property type="match status" value="1"/>
</dbReference>
<dbReference type="EC" id="3.1.21.-" evidence="1"/>
<dbReference type="PANTHER" id="PTHR38733:SF1">
    <property type="entry name" value="TYPE IV METHYL-DIRECTED RESTRICTION ENZYME ECOKMCRBC"/>
    <property type="match status" value="1"/>
</dbReference>
<dbReference type="GO" id="GO:0016787">
    <property type="term" value="F:hydrolase activity"/>
    <property type="evidence" value="ECO:0007669"/>
    <property type="project" value="UniProtKB-KW"/>
</dbReference>
<organism evidence="1">
    <name type="scientific">Caldilineaceae bacterium SB0662_bin_9</name>
    <dbReference type="NCBI Taxonomy" id="2605258"/>
    <lineage>
        <taxon>Bacteria</taxon>
        <taxon>Bacillati</taxon>
        <taxon>Chloroflexota</taxon>
        <taxon>Caldilineae</taxon>
        <taxon>Caldilineales</taxon>
        <taxon>Caldilineaceae</taxon>
    </lineage>
</organism>
<dbReference type="EMBL" id="VXPY01000069">
    <property type="protein sequence ID" value="MYD90571.1"/>
    <property type="molecule type" value="Genomic_DNA"/>
</dbReference>
<comment type="caution">
    <text evidence="1">The sequence shown here is derived from an EMBL/GenBank/DDBJ whole genome shotgun (WGS) entry which is preliminary data.</text>
</comment>
<name>A0A6B1DTJ0_9CHLR</name>
<dbReference type="GO" id="GO:0004519">
    <property type="term" value="F:endonuclease activity"/>
    <property type="evidence" value="ECO:0007669"/>
    <property type="project" value="UniProtKB-KW"/>
</dbReference>
<dbReference type="NCBIfam" id="NF007277">
    <property type="entry name" value="PRK09736.1"/>
    <property type="match status" value="1"/>
</dbReference>